<dbReference type="InterPro" id="IPR002059">
    <property type="entry name" value="CSP_DNA-bd"/>
</dbReference>
<dbReference type="AlphaFoldDB" id="A0A1F6CGW6"/>
<evidence type="ECO:0000256" key="3">
    <source>
        <dbReference type="ARBA" id="ARBA00023015"/>
    </source>
</evidence>
<dbReference type="CDD" id="cd04458">
    <property type="entry name" value="CSP_CDS"/>
    <property type="match status" value="1"/>
</dbReference>
<dbReference type="InterPro" id="IPR011129">
    <property type="entry name" value="CSD"/>
</dbReference>
<dbReference type="GO" id="GO:0003677">
    <property type="term" value="F:DNA binding"/>
    <property type="evidence" value="ECO:0007669"/>
    <property type="project" value="UniProtKB-KW"/>
</dbReference>
<sequence>MQEGTIARLIADKGFGFIKVDGQEKDLFFHTNELVGTTFESLREGDKVTFEVADSPKGPNAVKVSKVA</sequence>
<evidence type="ECO:0000256" key="6">
    <source>
        <dbReference type="ARBA" id="ARBA00023163"/>
    </source>
</evidence>
<dbReference type="EMBL" id="MFKU01000011">
    <property type="protein sequence ID" value="OGG48504.1"/>
    <property type="molecule type" value="Genomic_DNA"/>
</dbReference>
<name>A0A1F6CGW6_9BACT</name>
<keyword evidence="2" id="KW-0963">Cytoplasm</keyword>
<evidence type="ECO:0000313" key="9">
    <source>
        <dbReference type="Proteomes" id="UP000178815"/>
    </source>
</evidence>
<evidence type="ECO:0000256" key="5">
    <source>
        <dbReference type="ARBA" id="ARBA00023159"/>
    </source>
</evidence>
<keyword evidence="4" id="KW-0238">DNA-binding</keyword>
<gene>
    <name evidence="8" type="ORF">A2678_03325</name>
</gene>
<dbReference type="PANTHER" id="PTHR46565">
    <property type="entry name" value="COLD SHOCK DOMAIN PROTEIN 2"/>
    <property type="match status" value="1"/>
</dbReference>
<dbReference type="GO" id="GO:0005737">
    <property type="term" value="C:cytoplasm"/>
    <property type="evidence" value="ECO:0007669"/>
    <property type="project" value="UniProtKB-SubCell"/>
</dbReference>
<dbReference type="SMART" id="SM00357">
    <property type="entry name" value="CSP"/>
    <property type="match status" value="1"/>
</dbReference>
<dbReference type="InterPro" id="IPR012156">
    <property type="entry name" value="Cold_shock_CspA"/>
</dbReference>
<feature type="domain" description="CSD" evidence="7">
    <location>
        <begin position="1"/>
        <end position="66"/>
    </location>
</feature>
<evidence type="ECO:0000313" key="8">
    <source>
        <dbReference type="EMBL" id="OGG48504.1"/>
    </source>
</evidence>
<protein>
    <submittedName>
        <fullName evidence="8">Cold-shock protein</fullName>
    </submittedName>
</protein>
<comment type="subcellular location">
    <subcellularLocation>
        <location evidence="1">Cytoplasm</location>
    </subcellularLocation>
</comment>
<dbReference type="Proteomes" id="UP000178815">
    <property type="component" value="Unassembled WGS sequence"/>
</dbReference>
<dbReference type="PROSITE" id="PS51857">
    <property type="entry name" value="CSD_2"/>
    <property type="match status" value="1"/>
</dbReference>
<evidence type="ECO:0000256" key="1">
    <source>
        <dbReference type="ARBA" id="ARBA00004496"/>
    </source>
</evidence>
<accession>A0A1F6CGW6</accession>
<dbReference type="STRING" id="1798481.A2678_03325"/>
<keyword evidence="3" id="KW-0805">Transcription regulation</keyword>
<dbReference type="PIRSF" id="PIRSF002599">
    <property type="entry name" value="Cold_shock_A"/>
    <property type="match status" value="1"/>
</dbReference>
<dbReference type="Gene3D" id="2.40.50.140">
    <property type="entry name" value="Nucleic acid-binding proteins"/>
    <property type="match status" value="1"/>
</dbReference>
<evidence type="ECO:0000256" key="4">
    <source>
        <dbReference type="ARBA" id="ARBA00023125"/>
    </source>
</evidence>
<comment type="caution">
    <text evidence="8">The sequence shown here is derived from an EMBL/GenBank/DDBJ whole genome shotgun (WGS) entry which is preliminary data.</text>
</comment>
<keyword evidence="6" id="KW-0804">Transcription</keyword>
<dbReference type="SUPFAM" id="SSF50249">
    <property type="entry name" value="Nucleic acid-binding proteins"/>
    <property type="match status" value="1"/>
</dbReference>
<reference evidence="8 9" key="1">
    <citation type="journal article" date="2016" name="Nat. Commun.">
        <title>Thousands of microbial genomes shed light on interconnected biogeochemical processes in an aquifer system.</title>
        <authorList>
            <person name="Anantharaman K."/>
            <person name="Brown C.T."/>
            <person name="Hug L.A."/>
            <person name="Sharon I."/>
            <person name="Castelle C.J."/>
            <person name="Probst A.J."/>
            <person name="Thomas B.C."/>
            <person name="Singh A."/>
            <person name="Wilkins M.J."/>
            <person name="Karaoz U."/>
            <person name="Brodie E.L."/>
            <person name="Williams K.H."/>
            <person name="Hubbard S.S."/>
            <person name="Banfield J.F."/>
        </authorList>
    </citation>
    <scope>NUCLEOTIDE SEQUENCE [LARGE SCALE GENOMIC DNA]</scope>
</reference>
<evidence type="ECO:0000259" key="7">
    <source>
        <dbReference type="PROSITE" id="PS51857"/>
    </source>
</evidence>
<dbReference type="PANTHER" id="PTHR46565:SF20">
    <property type="entry name" value="COLD SHOCK DOMAIN-CONTAINING PROTEIN 4"/>
    <property type="match status" value="1"/>
</dbReference>
<dbReference type="PRINTS" id="PR00050">
    <property type="entry name" value="COLDSHOCK"/>
</dbReference>
<keyword evidence="5" id="KW-0010">Activator</keyword>
<organism evidence="8 9">
    <name type="scientific">Candidatus Kaiserbacteria bacterium RIFCSPHIGHO2_01_FULL_53_31</name>
    <dbReference type="NCBI Taxonomy" id="1798481"/>
    <lineage>
        <taxon>Bacteria</taxon>
        <taxon>Candidatus Kaiseribacteriota</taxon>
    </lineage>
</organism>
<dbReference type="Pfam" id="PF00313">
    <property type="entry name" value="CSD"/>
    <property type="match status" value="1"/>
</dbReference>
<proteinExistence type="predicted"/>
<evidence type="ECO:0000256" key="2">
    <source>
        <dbReference type="ARBA" id="ARBA00022490"/>
    </source>
</evidence>
<dbReference type="InterPro" id="IPR012340">
    <property type="entry name" value="NA-bd_OB-fold"/>
</dbReference>